<dbReference type="PROSITE" id="PS51318">
    <property type="entry name" value="TAT"/>
    <property type="match status" value="1"/>
</dbReference>
<dbReference type="GO" id="GO:0006790">
    <property type="term" value="P:sulfur compound metabolic process"/>
    <property type="evidence" value="ECO:0007669"/>
    <property type="project" value="TreeGrafter"/>
</dbReference>
<dbReference type="GO" id="GO:0043546">
    <property type="term" value="F:molybdopterin cofactor binding"/>
    <property type="evidence" value="ECO:0007669"/>
    <property type="project" value="TreeGrafter"/>
</dbReference>
<dbReference type="SUPFAM" id="SSF81296">
    <property type="entry name" value="E set domains"/>
    <property type="match status" value="1"/>
</dbReference>
<dbReference type="PANTHER" id="PTHR19372">
    <property type="entry name" value="SULFITE REDUCTASE"/>
    <property type="match status" value="1"/>
</dbReference>
<dbReference type="InterPro" id="IPR036374">
    <property type="entry name" value="OxRdtase_Mopterin-bd_sf"/>
</dbReference>
<sequence length="268" mass="29036">MADLTDEATYDRVRLGRRAFLSLTALTAASVPLWTPGTAVADTGPIVKPLPEDTFIVHGTNAETRWEALADIGNLVPADRFFVRNHTGTPRLSADTWRLRLFGTGLRGTPTADNPSSIKWLGSTEVSGTPLFSPWNTRFYRFFGPDYPAEGELVGEQNTKSAFELPCQGTLAAGRVHQLHGRSWSGAGGIRKVEVSADGGRAWRRATPHGNGRGWQRWSVPWRPAGPGSYPPRARATDTTGATQPAVAPYNTQGYLFGAVVDHPVTVT</sequence>
<feature type="region of interest" description="Disordered" evidence="1">
    <location>
        <begin position="202"/>
        <end position="240"/>
    </location>
</feature>
<dbReference type="InterPro" id="IPR014756">
    <property type="entry name" value="Ig_E-set"/>
</dbReference>
<evidence type="ECO:0000256" key="1">
    <source>
        <dbReference type="SAM" id="MobiDB-lite"/>
    </source>
</evidence>
<accession>A0A7W7VCI6</accession>
<dbReference type="SUPFAM" id="SSF56524">
    <property type="entry name" value="Oxidoreductase molybdopterin-binding domain"/>
    <property type="match status" value="1"/>
</dbReference>
<dbReference type="PANTHER" id="PTHR19372:SF7">
    <property type="entry name" value="SULFITE OXIDASE, MITOCHONDRIAL"/>
    <property type="match status" value="1"/>
</dbReference>
<dbReference type="Proteomes" id="UP000520767">
    <property type="component" value="Unassembled WGS sequence"/>
</dbReference>
<organism evidence="2 3">
    <name type="scientific">Actinophytocola algeriensis</name>
    <dbReference type="NCBI Taxonomy" id="1768010"/>
    <lineage>
        <taxon>Bacteria</taxon>
        <taxon>Bacillati</taxon>
        <taxon>Actinomycetota</taxon>
        <taxon>Actinomycetes</taxon>
        <taxon>Pseudonocardiales</taxon>
        <taxon>Pseudonocardiaceae</taxon>
    </lineage>
</organism>
<dbReference type="GO" id="GO:0008482">
    <property type="term" value="F:sulfite oxidase activity"/>
    <property type="evidence" value="ECO:0007669"/>
    <property type="project" value="TreeGrafter"/>
</dbReference>
<dbReference type="EMBL" id="JACHJQ010000002">
    <property type="protein sequence ID" value="MBB4905097.1"/>
    <property type="molecule type" value="Genomic_DNA"/>
</dbReference>
<gene>
    <name evidence="2" type="ORF">FHR82_001314</name>
</gene>
<dbReference type="InterPro" id="IPR006311">
    <property type="entry name" value="TAT_signal"/>
</dbReference>
<dbReference type="GO" id="GO:0020037">
    <property type="term" value="F:heme binding"/>
    <property type="evidence" value="ECO:0007669"/>
    <property type="project" value="TreeGrafter"/>
</dbReference>
<reference evidence="2 3" key="1">
    <citation type="submission" date="2020-08" db="EMBL/GenBank/DDBJ databases">
        <title>Genomic Encyclopedia of Type Strains, Phase III (KMG-III): the genomes of soil and plant-associated and newly described type strains.</title>
        <authorList>
            <person name="Whitman W."/>
        </authorList>
    </citation>
    <scope>NUCLEOTIDE SEQUENCE [LARGE SCALE GENOMIC DNA]</scope>
    <source>
        <strain evidence="2 3">CECT 8960</strain>
    </source>
</reference>
<evidence type="ECO:0000313" key="3">
    <source>
        <dbReference type="Proteomes" id="UP000520767"/>
    </source>
</evidence>
<dbReference type="Gene3D" id="2.60.40.650">
    <property type="match status" value="1"/>
</dbReference>
<evidence type="ECO:0000313" key="2">
    <source>
        <dbReference type="EMBL" id="MBB4905097.1"/>
    </source>
</evidence>
<dbReference type="RefSeq" id="WP_184809388.1">
    <property type="nucleotide sequence ID" value="NZ_JACHJQ010000002.1"/>
</dbReference>
<dbReference type="AlphaFoldDB" id="A0A7W7VCI6"/>
<name>A0A7W7VCI6_9PSEU</name>
<keyword evidence="3" id="KW-1185">Reference proteome</keyword>
<comment type="caution">
    <text evidence="2">The sequence shown here is derived from an EMBL/GenBank/DDBJ whole genome shotgun (WGS) entry which is preliminary data.</text>
</comment>
<protein>
    <submittedName>
        <fullName evidence="2">Uncharacterized protein</fullName>
    </submittedName>
</protein>
<proteinExistence type="predicted"/>
<dbReference type="Gene3D" id="3.90.420.10">
    <property type="entry name" value="Oxidoreductase, molybdopterin-binding domain"/>
    <property type="match status" value="1"/>
</dbReference>